<comment type="similarity">
    <text evidence="1">Belongs to the CdaR family.</text>
</comment>
<dbReference type="InterPro" id="IPR042070">
    <property type="entry name" value="PucR_C-HTH_sf"/>
</dbReference>
<dbReference type="InterPro" id="IPR041522">
    <property type="entry name" value="CdaR_GGDEF"/>
</dbReference>
<comment type="caution">
    <text evidence="5">The sequence shown here is derived from an EMBL/GenBank/DDBJ whole genome shotgun (WGS) entry which is preliminary data.</text>
</comment>
<dbReference type="InterPro" id="IPR012914">
    <property type="entry name" value="PucR_dom"/>
</dbReference>
<dbReference type="PANTHER" id="PTHR33744:SF15">
    <property type="entry name" value="CARBOHYDRATE DIACID REGULATOR"/>
    <property type="match status" value="1"/>
</dbReference>
<evidence type="ECO:0000313" key="5">
    <source>
        <dbReference type="EMBL" id="KJF16136.1"/>
    </source>
</evidence>
<name>A0A0D8HGC4_9ACTN</name>
<accession>A0A0D8HGC4</accession>
<dbReference type="AlphaFoldDB" id="A0A0D8HGC4"/>
<dbReference type="InterPro" id="IPR051448">
    <property type="entry name" value="CdaR-like_regulators"/>
</dbReference>
<keyword evidence="6" id="KW-1185">Reference proteome</keyword>
<evidence type="ECO:0000259" key="2">
    <source>
        <dbReference type="Pfam" id="PF07905"/>
    </source>
</evidence>
<dbReference type="Gene3D" id="1.10.10.2840">
    <property type="entry name" value="PucR C-terminal helix-turn-helix domain"/>
    <property type="match status" value="1"/>
</dbReference>
<dbReference type="InterPro" id="IPR025736">
    <property type="entry name" value="PucR_C-HTH_dom"/>
</dbReference>
<dbReference type="EMBL" id="JXYS01000097">
    <property type="protein sequence ID" value="KJF16136.1"/>
    <property type="molecule type" value="Genomic_DNA"/>
</dbReference>
<sequence length="571" mass="62367">MMNTPLFPTKAKEMVDVKTPQPTQLTLGEVLSQPSLGLSLLTPKANSLNRPVTGAHSFEISNPTRWISSHWIALTTGLRLKGKPEEQRELIEELVDGGITALGFALGINFKSVPSSILEVANELDLPVFSVPFATGFAEIIAFVNQALLSPNVGALRRFVSVQDYLLDSLLSQKPLRSLVERLSPLVLSQVALISSSGELVASSDNLELNALAEINQQLGLTTKGPRQLRDPKVVSRSRLGDTPATTLSQLIEFDTPYGPGLALAVVTPTQETMWLALIKTNESKVEPGFHLSLPLIRSAGHILSIALSTNAEKLNERRSSERALLAELVGIRPVKGATHKGYRTHFERLIEIGIDFSEPVHVIVGSPSSETSRDLKESIGEQIDALTENFTPTIWDSHNSKYVAIIQAKADVIEKILNEISTPPNLNFGISKAVDGPGQFSLAYRQANAAYGELIEKSARSDARKGSQGTGVLWFDDCNMVTWLITQADKTSFACKQKDRLAIFELERHSLATLKAYLDSNLDINLAATNLGIHPNSMRYRLNKVHEAVGVDLDCFGELVDLYVALKVIP</sequence>
<gene>
    <name evidence="5" type="primary">pucR</name>
    <name evidence="5" type="ORF">AXFE_30180</name>
</gene>
<evidence type="ECO:0000256" key="1">
    <source>
        <dbReference type="ARBA" id="ARBA00006754"/>
    </source>
</evidence>
<dbReference type="PANTHER" id="PTHR33744">
    <property type="entry name" value="CARBOHYDRATE DIACID REGULATOR"/>
    <property type="match status" value="1"/>
</dbReference>
<dbReference type="Pfam" id="PF17853">
    <property type="entry name" value="GGDEF_2"/>
    <property type="match status" value="1"/>
</dbReference>
<organism evidence="5 6">
    <name type="scientific">Acidithrix ferrooxidans</name>
    <dbReference type="NCBI Taxonomy" id="1280514"/>
    <lineage>
        <taxon>Bacteria</taxon>
        <taxon>Bacillati</taxon>
        <taxon>Actinomycetota</taxon>
        <taxon>Acidimicrobiia</taxon>
        <taxon>Acidimicrobiales</taxon>
        <taxon>Acidimicrobiaceae</taxon>
        <taxon>Acidithrix</taxon>
    </lineage>
</organism>
<feature type="domain" description="CdaR GGDEF-like" evidence="4">
    <location>
        <begin position="348"/>
        <end position="451"/>
    </location>
</feature>
<evidence type="ECO:0000313" key="6">
    <source>
        <dbReference type="Proteomes" id="UP000032360"/>
    </source>
</evidence>
<evidence type="ECO:0000259" key="3">
    <source>
        <dbReference type="Pfam" id="PF13556"/>
    </source>
</evidence>
<dbReference type="Pfam" id="PF13556">
    <property type="entry name" value="HTH_30"/>
    <property type="match status" value="1"/>
</dbReference>
<dbReference type="STRING" id="1280514.AXFE_30180"/>
<feature type="domain" description="PucR C-terminal helix-turn-helix" evidence="3">
    <location>
        <begin position="512"/>
        <end position="569"/>
    </location>
</feature>
<dbReference type="Pfam" id="PF07905">
    <property type="entry name" value="PucR"/>
    <property type="match status" value="1"/>
</dbReference>
<proteinExistence type="inferred from homology"/>
<evidence type="ECO:0000259" key="4">
    <source>
        <dbReference type="Pfam" id="PF17853"/>
    </source>
</evidence>
<protein>
    <submittedName>
        <fullName evidence="5">Purine catabolism regulatory protein</fullName>
    </submittedName>
</protein>
<feature type="domain" description="Purine catabolism PurC-like" evidence="2">
    <location>
        <begin position="29"/>
        <end position="147"/>
    </location>
</feature>
<reference evidence="5 6" key="1">
    <citation type="submission" date="2015-01" db="EMBL/GenBank/DDBJ databases">
        <title>Draft genome of the acidophilic iron oxidizer Acidithrix ferrooxidans strain Py-F3.</title>
        <authorList>
            <person name="Poehlein A."/>
            <person name="Eisen S."/>
            <person name="Schloemann M."/>
            <person name="Johnson B.D."/>
            <person name="Daniel R."/>
            <person name="Muehling M."/>
        </authorList>
    </citation>
    <scope>NUCLEOTIDE SEQUENCE [LARGE SCALE GENOMIC DNA]</scope>
    <source>
        <strain evidence="5 6">Py-F3</strain>
    </source>
</reference>
<dbReference type="Proteomes" id="UP000032360">
    <property type="component" value="Unassembled WGS sequence"/>
</dbReference>